<dbReference type="EMBL" id="AP026073">
    <property type="protein sequence ID" value="BDM69187.1"/>
    <property type="molecule type" value="Genomic_DNA"/>
</dbReference>
<dbReference type="SUPFAM" id="SSF51556">
    <property type="entry name" value="Metallo-dependent hydrolases"/>
    <property type="match status" value="1"/>
</dbReference>
<comment type="caution">
    <text evidence="1">Lacks conserved residue(s) required for the propagation of feature annotation.</text>
</comment>
<evidence type="ECO:0000313" key="4">
    <source>
        <dbReference type="Proteomes" id="UP001059597"/>
    </source>
</evidence>
<dbReference type="PROSITE" id="PS51347">
    <property type="entry name" value="PHOSPHOTRIESTERASE_2"/>
    <property type="match status" value="1"/>
</dbReference>
<evidence type="ECO:0008006" key="5">
    <source>
        <dbReference type="Google" id="ProtNLM"/>
    </source>
</evidence>
<comment type="similarity">
    <text evidence="1">Belongs to the metallo-dependent hydrolases superfamily. Phosphotriesterase family.</text>
</comment>
<proteinExistence type="inferred from homology"/>
<dbReference type="Pfam" id="PF02126">
    <property type="entry name" value="PTE"/>
    <property type="match status" value="1"/>
</dbReference>
<dbReference type="InterPro" id="IPR001559">
    <property type="entry name" value="Phosphotriesterase"/>
</dbReference>
<reference evidence="3" key="1">
    <citation type="submission" date="2022-06" db="EMBL/GenBank/DDBJ databases">
        <title>Complete genome sequence of Streptomyces nigrescens HEK616.</title>
        <authorList>
            <person name="Asamizu S."/>
            <person name="Onaka H."/>
        </authorList>
    </citation>
    <scope>NUCLEOTIDE SEQUENCE</scope>
    <source>
        <strain evidence="3">HEK616</strain>
    </source>
</reference>
<dbReference type="Proteomes" id="UP001059597">
    <property type="component" value="Chromosome"/>
</dbReference>
<dbReference type="Gene3D" id="3.20.20.140">
    <property type="entry name" value="Metal-dependent hydrolases"/>
    <property type="match status" value="1"/>
</dbReference>
<accession>A0ABM7ZS36</accession>
<dbReference type="InterPro" id="IPR032466">
    <property type="entry name" value="Metal_Hydrolase"/>
</dbReference>
<sequence>MTRVNAALGPVDSAELGRTYVHEHLFTLTADVHANYPKEWGSEEGRVADAVDKLRALAAQGVRTLVDPTVVGLGRYIPRVRRIAERSADRTLIEMCRRGYAESLGAVALPAPRRGGPAVRPGPRGDGGADHHHARRQSAAAVRGRWSLTVG</sequence>
<evidence type="ECO:0000313" key="3">
    <source>
        <dbReference type="EMBL" id="BDM69187.1"/>
    </source>
</evidence>
<gene>
    <name evidence="3" type="ORF">HEK616_26740</name>
</gene>
<name>A0ABM7ZS36_STRNI</name>
<evidence type="ECO:0000256" key="2">
    <source>
        <dbReference type="SAM" id="MobiDB-lite"/>
    </source>
</evidence>
<organism evidence="3 4">
    <name type="scientific">Streptomyces nigrescens</name>
    <dbReference type="NCBI Taxonomy" id="1920"/>
    <lineage>
        <taxon>Bacteria</taxon>
        <taxon>Bacillati</taxon>
        <taxon>Actinomycetota</taxon>
        <taxon>Actinomycetes</taxon>
        <taxon>Kitasatosporales</taxon>
        <taxon>Streptomycetaceae</taxon>
        <taxon>Streptomyces</taxon>
    </lineage>
</organism>
<protein>
    <recommendedName>
        <fullName evidence="5">Phosphotriesterase</fullName>
    </recommendedName>
</protein>
<evidence type="ECO:0000256" key="1">
    <source>
        <dbReference type="PROSITE-ProRule" id="PRU00679"/>
    </source>
</evidence>
<feature type="region of interest" description="Disordered" evidence="2">
    <location>
        <begin position="111"/>
        <end position="151"/>
    </location>
</feature>
<feature type="compositionally biased region" description="Low complexity" evidence="2">
    <location>
        <begin position="111"/>
        <end position="122"/>
    </location>
</feature>
<keyword evidence="4" id="KW-1185">Reference proteome</keyword>